<dbReference type="RefSeq" id="WP_349762088.1">
    <property type="nucleotide sequence ID" value="NZ_JBEGCJ010000004.1"/>
</dbReference>
<accession>A0ABV1NFJ9</accession>
<dbReference type="Pfam" id="PF19833">
    <property type="entry name" value="RecG_dom3_C"/>
    <property type="match status" value="1"/>
</dbReference>
<dbReference type="NCBIfam" id="NF008166">
    <property type="entry name" value="PRK10917.1-4"/>
    <property type="match status" value="1"/>
</dbReference>
<dbReference type="GO" id="GO:0003678">
    <property type="term" value="F:DNA helicase activity"/>
    <property type="evidence" value="ECO:0007669"/>
    <property type="project" value="UniProtKB-EC"/>
</dbReference>
<keyword evidence="9 15" id="KW-0233">DNA recombination</keyword>
<keyword evidence="4 15" id="KW-0227">DNA damage</keyword>
<dbReference type="CDD" id="cd17992">
    <property type="entry name" value="DEXHc_RecG"/>
    <property type="match status" value="1"/>
</dbReference>
<dbReference type="Pfam" id="PF17191">
    <property type="entry name" value="RecG_wedge"/>
    <property type="match status" value="1"/>
</dbReference>
<comment type="catalytic activity">
    <reaction evidence="14 15">
        <text>ATP + H2O = ADP + phosphate + H(+)</text>
        <dbReference type="Rhea" id="RHEA:13065"/>
        <dbReference type="ChEBI" id="CHEBI:15377"/>
        <dbReference type="ChEBI" id="CHEBI:15378"/>
        <dbReference type="ChEBI" id="CHEBI:30616"/>
        <dbReference type="ChEBI" id="CHEBI:43474"/>
        <dbReference type="ChEBI" id="CHEBI:456216"/>
        <dbReference type="EC" id="5.6.2.4"/>
    </reaction>
</comment>
<evidence type="ECO:0000256" key="9">
    <source>
        <dbReference type="ARBA" id="ARBA00023172"/>
    </source>
</evidence>
<evidence type="ECO:0000256" key="13">
    <source>
        <dbReference type="ARBA" id="ARBA00034808"/>
    </source>
</evidence>
<dbReference type="PANTHER" id="PTHR47964">
    <property type="entry name" value="ATP-DEPENDENT DNA HELICASE HOMOLOG RECG, CHLOROPLASTIC"/>
    <property type="match status" value="1"/>
</dbReference>
<evidence type="ECO:0000256" key="11">
    <source>
        <dbReference type="ARBA" id="ARBA00023235"/>
    </source>
</evidence>
<evidence type="ECO:0000259" key="17">
    <source>
        <dbReference type="PROSITE" id="PS51194"/>
    </source>
</evidence>
<dbReference type="NCBIfam" id="NF008165">
    <property type="entry name" value="PRK10917.1-3"/>
    <property type="match status" value="1"/>
</dbReference>
<comment type="similarity">
    <text evidence="1 15">Belongs to the helicase family. RecG subfamily.</text>
</comment>
<dbReference type="InterPro" id="IPR012340">
    <property type="entry name" value="NA-bd_OB-fold"/>
</dbReference>
<name>A0ABV1NFJ9_9GAMM</name>
<dbReference type="Pfam" id="PF00270">
    <property type="entry name" value="DEAD"/>
    <property type="match status" value="1"/>
</dbReference>
<keyword evidence="19" id="KW-1185">Reference proteome</keyword>
<dbReference type="CDD" id="cd04488">
    <property type="entry name" value="RecG_wedge_OBF"/>
    <property type="match status" value="1"/>
</dbReference>
<reference evidence="18 19" key="1">
    <citation type="submission" date="2024-05" db="EMBL/GenBank/DDBJ databases">
        <title>Halomonas sp. SSM6 16S ribosomal RNA gene Genome sequencing and assembly.</title>
        <authorList>
            <person name="Yook S."/>
        </authorList>
    </citation>
    <scope>NUCLEOTIDE SEQUENCE [LARGE SCALE GENOMIC DNA]</scope>
    <source>
        <strain evidence="18 19">SSM6</strain>
    </source>
</reference>
<comment type="caution">
    <text evidence="18">The sequence shown here is derived from an EMBL/GenBank/DDBJ whole genome shotgun (WGS) entry which is preliminary data.</text>
</comment>
<evidence type="ECO:0000256" key="6">
    <source>
        <dbReference type="ARBA" id="ARBA00022806"/>
    </source>
</evidence>
<dbReference type="SUPFAM" id="SSF52540">
    <property type="entry name" value="P-loop containing nucleoside triphosphate hydrolases"/>
    <property type="match status" value="2"/>
</dbReference>
<dbReference type="InterPro" id="IPR014001">
    <property type="entry name" value="Helicase_ATP-bd"/>
</dbReference>
<dbReference type="PROSITE" id="PS51194">
    <property type="entry name" value="HELICASE_CTER"/>
    <property type="match status" value="1"/>
</dbReference>
<dbReference type="PANTHER" id="PTHR47964:SF1">
    <property type="entry name" value="ATP-DEPENDENT DNA HELICASE HOMOLOG RECG, CHLOROPLASTIC"/>
    <property type="match status" value="1"/>
</dbReference>
<proteinExistence type="inferred from homology"/>
<dbReference type="GO" id="GO:0016787">
    <property type="term" value="F:hydrolase activity"/>
    <property type="evidence" value="ECO:0007669"/>
    <property type="project" value="UniProtKB-KW"/>
</dbReference>
<keyword evidence="8" id="KW-0238">DNA-binding</keyword>
<dbReference type="InterPro" id="IPR004609">
    <property type="entry name" value="ATP-dep_DNA_helicase_RecG"/>
</dbReference>
<evidence type="ECO:0000256" key="7">
    <source>
        <dbReference type="ARBA" id="ARBA00022840"/>
    </source>
</evidence>
<dbReference type="InterPro" id="IPR047112">
    <property type="entry name" value="RecG/Mfd"/>
</dbReference>
<dbReference type="NCBIfam" id="TIGR00643">
    <property type="entry name" value="recG"/>
    <property type="match status" value="1"/>
</dbReference>
<dbReference type="NCBIfam" id="NF008163">
    <property type="entry name" value="PRK10917.1-1"/>
    <property type="match status" value="1"/>
</dbReference>
<dbReference type="Pfam" id="PF00271">
    <property type="entry name" value="Helicase_C"/>
    <property type="match status" value="1"/>
</dbReference>
<dbReference type="SMART" id="SM00490">
    <property type="entry name" value="HELICc"/>
    <property type="match status" value="1"/>
</dbReference>
<evidence type="ECO:0000256" key="1">
    <source>
        <dbReference type="ARBA" id="ARBA00007504"/>
    </source>
</evidence>
<sequence>MSANATTLDAPVTDLKGVGEALAGKLSRLGIERVADLLFHLPLRYQDRTRITPIATLSAGHEAVVEGEVVAGEVVRGRRRSLLVRLRDGSGILSLRFFHFSPAQQQQFQPGARVRAFGEARAGATGLEIYHPEYRLLGGGDAPVEDHLTPIYPATEGLHQTRLRALIDQALARLDADPDALPDGIPAALRGRFALPELHHCLDTLHRPPPEADAEQLAAGRHPARQRLALEELLAHRLSLQEVRLRIQEDGAPALHGGRGLQARFLTQLPFSLTGAQRRVLDEIAADLAREVPMLRLVQGDVGSGKTVVAAMAALSAIATDCQAAMMAPTEILAEQHYRTFSAWFEPLGIEVAWLSGKLKGKARLDTKAAISDGRARMVVGTHALFQGDVHFQRLGLAIIDEQHRFGVHQRLALREKGEAGGLTPHQLVMTATPIPRTLAMSAYADLDVSVIDELPPGRTPVKTVVMPDERRPEVMARIRHACAEGRQAYWVCTLIEESEALQCQAAEATRDELVETLPELAIGLVHGRMKASDKAAVMADFKAGELDLLVATTVIEVGVDVPNASLMIIENPERLGLSQLHQLRGRVGRGAVESFCVLLYHPPLSAHSRERLAVMRETTDGFRIAEKDLEIRGPGEVLGTRQTGLAQMKVADLERDADLLERVAPLAEALLTDHPEASRPLIRRWLGEQAARYGQV</sequence>
<evidence type="ECO:0000256" key="5">
    <source>
        <dbReference type="ARBA" id="ARBA00022801"/>
    </source>
</evidence>
<evidence type="ECO:0000256" key="14">
    <source>
        <dbReference type="ARBA" id="ARBA00048988"/>
    </source>
</evidence>
<comment type="function">
    <text evidence="15">Plays a critical role in recombination and DNA repair. Helps process Holliday junction intermediates to mature products by catalyzing branch migration. Has replication fork regression activity, unwinds stalled or blocked replication forks to make a HJ that can be resolved. Has a DNA unwinding activity characteristic of a DNA helicase with 3'-5' polarity.</text>
</comment>
<evidence type="ECO:0000256" key="15">
    <source>
        <dbReference type="RuleBase" id="RU363016"/>
    </source>
</evidence>
<gene>
    <name evidence="18" type="primary">recG</name>
    <name evidence="18" type="ORF">ABE960_09845</name>
</gene>
<dbReference type="InterPro" id="IPR011545">
    <property type="entry name" value="DEAD/DEAH_box_helicase_dom"/>
</dbReference>
<keyword evidence="3 15" id="KW-0547">Nucleotide-binding</keyword>
<dbReference type="InterPro" id="IPR001650">
    <property type="entry name" value="Helicase_C-like"/>
</dbReference>
<evidence type="ECO:0000256" key="10">
    <source>
        <dbReference type="ARBA" id="ARBA00023204"/>
    </source>
</evidence>
<dbReference type="SMART" id="SM00487">
    <property type="entry name" value="DEXDc"/>
    <property type="match status" value="1"/>
</dbReference>
<keyword evidence="7 15" id="KW-0067">ATP-binding</keyword>
<keyword evidence="5 15" id="KW-0378">Hydrolase</keyword>
<evidence type="ECO:0000256" key="4">
    <source>
        <dbReference type="ARBA" id="ARBA00022763"/>
    </source>
</evidence>
<organism evidence="18 19">
    <name type="scientific">Halomonas aquatica</name>
    <dbReference type="NCBI Taxonomy" id="3151123"/>
    <lineage>
        <taxon>Bacteria</taxon>
        <taxon>Pseudomonadati</taxon>
        <taxon>Pseudomonadota</taxon>
        <taxon>Gammaproteobacteria</taxon>
        <taxon>Oceanospirillales</taxon>
        <taxon>Halomonadaceae</taxon>
        <taxon>Halomonas</taxon>
    </lineage>
</organism>
<dbReference type="InterPro" id="IPR033454">
    <property type="entry name" value="RecG_wedge"/>
</dbReference>
<keyword evidence="10 15" id="KW-0234">DNA repair</keyword>
<feature type="domain" description="Helicase ATP-binding" evidence="16">
    <location>
        <begin position="287"/>
        <end position="452"/>
    </location>
</feature>
<keyword evidence="6 15" id="KW-0347">Helicase</keyword>
<dbReference type="EC" id="5.6.2.4" evidence="13 15"/>
<keyword evidence="11" id="KW-0413">Isomerase</keyword>
<evidence type="ECO:0000313" key="18">
    <source>
        <dbReference type="EMBL" id="MEQ6917823.1"/>
    </source>
</evidence>
<protein>
    <recommendedName>
        <fullName evidence="2 15">ATP-dependent DNA helicase RecG</fullName>
        <ecNumber evidence="13 15">5.6.2.4</ecNumber>
    </recommendedName>
</protein>
<dbReference type="Proteomes" id="UP001442468">
    <property type="component" value="Unassembled WGS sequence"/>
</dbReference>
<dbReference type="Gene3D" id="3.40.50.300">
    <property type="entry name" value="P-loop containing nucleotide triphosphate hydrolases"/>
    <property type="match status" value="2"/>
</dbReference>
<dbReference type="EMBL" id="JBEGCJ010000004">
    <property type="protein sequence ID" value="MEQ6917823.1"/>
    <property type="molecule type" value="Genomic_DNA"/>
</dbReference>
<dbReference type="NCBIfam" id="NF008168">
    <property type="entry name" value="PRK10917.2-2"/>
    <property type="match status" value="1"/>
</dbReference>
<evidence type="ECO:0000256" key="8">
    <source>
        <dbReference type="ARBA" id="ARBA00023125"/>
    </source>
</evidence>
<dbReference type="Gene3D" id="2.40.50.140">
    <property type="entry name" value="Nucleic acid-binding proteins"/>
    <property type="match status" value="1"/>
</dbReference>
<evidence type="ECO:0000259" key="16">
    <source>
        <dbReference type="PROSITE" id="PS51192"/>
    </source>
</evidence>
<dbReference type="SUPFAM" id="SSF50249">
    <property type="entry name" value="Nucleic acid-binding proteins"/>
    <property type="match status" value="1"/>
</dbReference>
<evidence type="ECO:0000313" key="19">
    <source>
        <dbReference type="Proteomes" id="UP001442468"/>
    </source>
</evidence>
<comment type="catalytic activity">
    <reaction evidence="12 15">
        <text>Couples ATP hydrolysis with the unwinding of duplex DNA by translocating in the 3'-5' direction.</text>
        <dbReference type="EC" id="5.6.2.4"/>
    </reaction>
</comment>
<dbReference type="PROSITE" id="PS51192">
    <property type="entry name" value="HELICASE_ATP_BIND_1"/>
    <property type="match status" value="1"/>
</dbReference>
<evidence type="ECO:0000256" key="3">
    <source>
        <dbReference type="ARBA" id="ARBA00022741"/>
    </source>
</evidence>
<dbReference type="InterPro" id="IPR027417">
    <property type="entry name" value="P-loop_NTPase"/>
</dbReference>
<dbReference type="InterPro" id="IPR045562">
    <property type="entry name" value="RecG_dom3_C"/>
</dbReference>
<evidence type="ECO:0000256" key="12">
    <source>
        <dbReference type="ARBA" id="ARBA00034617"/>
    </source>
</evidence>
<feature type="domain" description="Helicase C-terminal" evidence="17">
    <location>
        <begin position="485"/>
        <end position="631"/>
    </location>
</feature>
<evidence type="ECO:0000256" key="2">
    <source>
        <dbReference type="ARBA" id="ARBA00017846"/>
    </source>
</evidence>